<proteinExistence type="predicted"/>
<sequence length="117" mass="13242">MSDLAAFHWETNSMKADFIIPNDDSRLLRVEFDNQTIVRILDEMPLSTEDDGPWVGLIPEHFAYRVDGSAFLAIQSQAWREVVGNPSHYRFITGWACLDVISSASPKFDLIDRPIGS</sequence>
<gene>
    <name evidence="1" type="ORF">PBT88_05125</name>
</gene>
<dbReference type="Proteomes" id="UP001210865">
    <property type="component" value="Chromosome"/>
</dbReference>
<evidence type="ECO:0000313" key="2">
    <source>
        <dbReference type="Proteomes" id="UP001210865"/>
    </source>
</evidence>
<organism evidence="1 2">
    <name type="scientific">Sphingomonas abietis</name>
    <dbReference type="NCBI Taxonomy" id="3012344"/>
    <lineage>
        <taxon>Bacteria</taxon>
        <taxon>Pseudomonadati</taxon>
        <taxon>Pseudomonadota</taxon>
        <taxon>Alphaproteobacteria</taxon>
        <taxon>Sphingomonadales</taxon>
        <taxon>Sphingomonadaceae</taxon>
        <taxon>Sphingomonas</taxon>
    </lineage>
</organism>
<dbReference type="EMBL" id="CP115174">
    <property type="protein sequence ID" value="WBO23512.1"/>
    <property type="molecule type" value="Genomic_DNA"/>
</dbReference>
<reference evidence="1 2" key="1">
    <citation type="submission" date="2022-12" db="EMBL/GenBank/DDBJ databases">
        <title>Sphingomonas abieness sp. nov., an endophytic bacterium isolated from Abies koreana.</title>
        <authorList>
            <person name="Jiang L."/>
            <person name="Lee J."/>
        </authorList>
    </citation>
    <scope>NUCLEOTIDE SEQUENCE [LARGE SCALE GENOMIC DNA]</scope>
    <source>
        <strain evidence="2">PAMB 00755</strain>
    </source>
</reference>
<keyword evidence="2" id="KW-1185">Reference proteome</keyword>
<accession>A0ABY7NSG4</accession>
<dbReference type="RefSeq" id="WP_270078144.1">
    <property type="nucleotide sequence ID" value="NZ_CP115174.1"/>
</dbReference>
<evidence type="ECO:0000313" key="1">
    <source>
        <dbReference type="EMBL" id="WBO23512.1"/>
    </source>
</evidence>
<protein>
    <recommendedName>
        <fullName evidence="3">Integron Cassette Protein Hfx-Cass5 domain-containing protein</fullName>
    </recommendedName>
</protein>
<evidence type="ECO:0008006" key="3">
    <source>
        <dbReference type="Google" id="ProtNLM"/>
    </source>
</evidence>
<name>A0ABY7NSG4_9SPHN</name>